<gene>
    <name evidence="1" type="ORF">LMG23994_01762</name>
</gene>
<name>A0ABN7Y9B0_9BURK</name>
<protein>
    <submittedName>
        <fullName evidence="1">Uncharacterized protein</fullName>
    </submittedName>
</protein>
<reference evidence="1 2" key="1">
    <citation type="submission" date="2021-08" db="EMBL/GenBank/DDBJ databases">
        <authorList>
            <person name="Peeters C."/>
        </authorList>
    </citation>
    <scope>NUCLEOTIDE SEQUENCE [LARGE SCALE GENOMIC DNA]</scope>
    <source>
        <strain evidence="1 2">LMG 23994</strain>
    </source>
</reference>
<keyword evidence="2" id="KW-1185">Reference proteome</keyword>
<dbReference type="RefSeq" id="WP_224001396.1">
    <property type="nucleotide sequence ID" value="NZ_CAJZAF010000007.1"/>
</dbReference>
<dbReference type="EMBL" id="CAJZAF010000007">
    <property type="protein sequence ID" value="CAG9169985.1"/>
    <property type="molecule type" value="Genomic_DNA"/>
</dbReference>
<sequence>MNTNAQQLDVDPPEYFVGPAKSISIVRDAGGTDVFQGIIAARSDINKLSNASEGEVEAVLRNANVKIALKT</sequence>
<dbReference type="Proteomes" id="UP000701702">
    <property type="component" value="Unassembled WGS sequence"/>
</dbReference>
<accession>A0ABN7Y9B0</accession>
<organism evidence="1 2">
    <name type="scientific">Cupriavidus pinatubonensis</name>
    <dbReference type="NCBI Taxonomy" id="248026"/>
    <lineage>
        <taxon>Bacteria</taxon>
        <taxon>Pseudomonadati</taxon>
        <taxon>Pseudomonadota</taxon>
        <taxon>Betaproteobacteria</taxon>
        <taxon>Burkholderiales</taxon>
        <taxon>Burkholderiaceae</taxon>
        <taxon>Cupriavidus</taxon>
    </lineage>
</organism>
<proteinExistence type="predicted"/>
<evidence type="ECO:0000313" key="1">
    <source>
        <dbReference type="EMBL" id="CAG9169985.1"/>
    </source>
</evidence>
<evidence type="ECO:0000313" key="2">
    <source>
        <dbReference type="Proteomes" id="UP000701702"/>
    </source>
</evidence>
<comment type="caution">
    <text evidence="1">The sequence shown here is derived from an EMBL/GenBank/DDBJ whole genome shotgun (WGS) entry which is preliminary data.</text>
</comment>